<dbReference type="InterPro" id="IPR027417">
    <property type="entry name" value="P-loop_NTPase"/>
</dbReference>
<feature type="region of interest" description="Disordered" evidence="1">
    <location>
        <begin position="98"/>
        <end position="120"/>
    </location>
</feature>
<evidence type="ECO:0000313" key="3">
    <source>
        <dbReference type="Proteomes" id="UP000053095"/>
    </source>
</evidence>
<accession>A0A6V8HHS2</accession>
<feature type="compositionally biased region" description="Low complexity" evidence="1">
    <location>
        <begin position="99"/>
        <end position="115"/>
    </location>
</feature>
<dbReference type="Gene3D" id="3.40.50.300">
    <property type="entry name" value="P-loop containing nucleotide triphosphate hydrolases"/>
    <property type="match status" value="1"/>
</dbReference>
<dbReference type="Proteomes" id="UP000053095">
    <property type="component" value="Unassembled WGS sequence"/>
</dbReference>
<comment type="caution">
    <text evidence="2">The sequence shown here is derived from an EMBL/GenBank/DDBJ whole genome shotgun (WGS) entry which is preliminary data.</text>
</comment>
<organism evidence="2 3">
    <name type="scientific">Talaromyces pinophilus</name>
    <name type="common">Penicillium pinophilum</name>
    <dbReference type="NCBI Taxonomy" id="128442"/>
    <lineage>
        <taxon>Eukaryota</taxon>
        <taxon>Fungi</taxon>
        <taxon>Dikarya</taxon>
        <taxon>Ascomycota</taxon>
        <taxon>Pezizomycotina</taxon>
        <taxon>Eurotiomycetes</taxon>
        <taxon>Eurotiomycetidae</taxon>
        <taxon>Eurotiales</taxon>
        <taxon>Trichocomaceae</taxon>
        <taxon>Talaromyces</taxon>
        <taxon>Talaromyces sect. Talaromyces</taxon>
    </lineage>
</organism>
<sequence>MDASQNDDTDAIPRKNIKIMLGPCKFPGRVKCSCSSGSFVSSTIETIRKDTMCEYCGHLISVHEDFEEERDDNDSSNVVIISGPETKIKNEPSIVNAQTTVEPASSSSTSSTPVSLDQDSPHICQRQETVARIERGLKSNRALLIWGGSSTGKTTLARLLEKHLEEHGKIGIYISNMYLDEKYDTPRFDWQAFLWKFFSPRSPSTSLAERRIEEEVYFIIDEAQCTWERSSSFWTKFFIPYLWETSGLRFCFFGLGPPNKASSSAVTAVSSMEMWGQKSLKSTSTMSLYYSESEFDDVVEKYCSHAQTAIDLNRSARRYLYYLTNGHPKLVSFCLVLVDEISREDVNQPQSQSERRKLNLNAIKKVLENDQTVFGRGETGYEMGGPPPAPLSDGNYTITMLRILFAKGKLSYSRILYGSVMHMCYASGLLIMKDDSPDEFLVFPSPLHRRYIKWFYKT</sequence>
<name>A0A6V8HHS2_TALPI</name>
<reference evidence="3" key="1">
    <citation type="journal article" date="2015" name="Genome Announc.">
        <title>Draft genome sequence of Talaromyces cellulolyticus strain Y-94, a source of lignocellulosic biomass-degrading enzymes.</title>
        <authorList>
            <person name="Fujii T."/>
            <person name="Koike H."/>
            <person name="Sawayama S."/>
            <person name="Yano S."/>
            <person name="Inoue H."/>
        </authorList>
    </citation>
    <scope>NUCLEOTIDE SEQUENCE [LARGE SCALE GENOMIC DNA]</scope>
    <source>
        <strain evidence="3">Y-94</strain>
    </source>
</reference>
<evidence type="ECO:0000313" key="2">
    <source>
        <dbReference type="EMBL" id="GAM40975.1"/>
    </source>
</evidence>
<gene>
    <name evidence="2" type="ORF">TCE0_041f13738</name>
</gene>
<protein>
    <submittedName>
        <fullName evidence="2">Uncharacterized protein</fullName>
    </submittedName>
</protein>
<dbReference type="EMBL" id="DF933837">
    <property type="protein sequence ID" value="GAM40975.1"/>
    <property type="molecule type" value="Genomic_DNA"/>
</dbReference>
<dbReference type="SUPFAM" id="SSF52540">
    <property type="entry name" value="P-loop containing nucleoside triphosphate hydrolases"/>
    <property type="match status" value="1"/>
</dbReference>
<evidence type="ECO:0000256" key="1">
    <source>
        <dbReference type="SAM" id="MobiDB-lite"/>
    </source>
</evidence>
<keyword evidence="3" id="KW-1185">Reference proteome</keyword>
<dbReference type="AlphaFoldDB" id="A0A6V8HHS2"/>
<proteinExistence type="predicted"/>